<dbReference type="InParanoid" id="F0Z6C8"/>
<dbReference type="GO" id="GO:0005509">
    <property type="term" value="F:calcium ion binding"/>
    <property type="evidence" value="ECO:0007669"/>
    <property type="project" value="InterPro"/>
</dbReference>
<protein>
    <recommendedName>
        <fullName evidence="2">EF-hand domain-containing protein</fullName>
    </recommendedName>
</protein>
<reference evidence="4" key="1">
    <citation type="journal article" date="2011" name="Genome Biol.">
        <title>Comparative genomics of the social amoebae Dictyostelium discoideum and Dictyostelium purpureum.</title>
        <authorList>
            <consortium name="US DOE Joint Genome Institute (JGI-PGF)"/>
            <person name="Sucgang R."/>
            <person name="Kuo A."/>
            <person name="Tian X."/>
            <person name="Salerno W."/>
            <person name="Parikh A."/>
            <person name="Feasley C.L."/>
            <person name="Dalin E."/>
            <person name="Tu H."/>
            <person name="Huang E."/>
            <person name="Barry K."/>
            <person name="Lindquist E."/>
            <person name="Shapiro H."/>
            <person name="Bruce D."/>
            <person name="Schmutz J."/>
            <person name="Salamov A."/>
            <person name="Fey P."/>
            <person name="Gaudet P."/>
            <person name="Anjard C."/>
            <person name="Babu M.M."/>
            <person name="Basu S."/>
            <person name="Bushmanova Y."/>
            <person name="van der Wel H."/>
            <person name="Katoh-Kurasawa M."/>
            <person name="Dinh C."/>
            <person name="Coutinho P.M."/>
            <person name="Saito T."/>
            <person name="Elias M."/>
            <person name="Schaap P."/>
            <person name="Kay R.R."/>
            <person name="Henrissat B."/>
            <person name="Eichinger L."/>
            <person name="Rivero F."/>
            <person name="Putnam N.H."/>
            <person name="West C.M."/>
            <person name="Loomis W.F."/>
            <person name="Chisholm R.L."/>
            <person name="Shaulsky G."/>
            <person name="Strassmann J.E."/>
            <person name="Queller D.C."/>
            <person name="Kuspa A."/>
            <person name="Grigoriev I.V."/>
        </authorList>
    </citation>
    <scope>NUCLEOTIDE SEQUENCE [LARGE SCALE GENOMIC DNA]</scope>
    <source>
        <strain evidence="4">QSDP1</strain>
    </source>
</reference>
<feature type="region of interest" description="Disordered" evidence="1">
    <location>
        <begin position="27"/>
        <end position="50"/>
    </location>
</feature>
<proteinExistence type="predicted"/>
<dbReference type="KEGG" id="dpp:DICPUDRAFT_73960"/>
<evidence type="ECO:0000313" key="3">
    <source>
        <dbReference type="EMBL" id="EGC40419.1"/>
    </source>
</evidence>
<evidence type="ECO:0000313" key="4">
    <source>
        <dbReference type="Proteomes" id="UP000001064"/>
    </source>
</evidence>
<dbReference type="VEuPathDB" id="AmoebaDB:DICPUDRAFT_73960"/>
<dbReference type="RefSeq" id="XP_003282966.1">
    <property type="nucleotide sequence ID" value="XM_003282918.1"/>
</dbReference>
<dbReference type="PROSITE" id="PS50222">
    <property type="entry name" value="EF_HAND_2"/>
    <property type="match status" value="1"/>
</dbReference>
<keyword evidence="4" id="KW-1185">Reference proteome</keyword>
<dbReference type="AlphaFoldDB" id="F0Z6C8"/>
<name>F0Z6C8_DICPU</name>
<accession>F0Z6C8</accession>
<sequence>MMAQYDSDKNNELSREEVLDRFKKTGVAAPVESRREPFQEPQLSDNEDKKEEVKYDWKECFPTLDESSFISPEEIILLQDDINSYVKAFPLPEWFDSKVPSFSYPKGAVPSENCKNIDKVLQVINLYCFTINSTKMSLIR</sequence>
<evidence type="ECO:0000259" key="2">
    <source>
        <dbReference type="PROSITE" id="PS50222"/>
    </source>
</evidence>
<dbReference type="EMBL" id="GL870942">
    <property type="protein sequence ID" value="EGC40419.1"/>
    <property type="molecule type" value="Genomic_DNA"/>
</dbReference>
<dbReference type="Proteomes" id="UP000001064">
    <property type="component" value="Unassembled WGS sequence"/>
</dbReference>
<dbReference type="InterPro" id="IPR002048">
    <property type="entry name" value="EF_hand_dom"/>
</dbReference>
<evidence type="ECO:0000256" key="1">
    <source>
        <dbReference type="SAM" id="MobiDB-lite"/>
    </source>
</evidence>
<dbReference type="GeneID" id="10503487"/>
<dbReference type="PROSITE" id="PS00018">
    <property type="entry name" value="EF_HAND_1"/>
    <property type="match status" value="1"/>
</dbReference>
<organism evidence="3 4">
    <name type="scientific">Dictyostelium purpureum</name>
    <name type="common">Slime mold</name>
    <dbReference type="NCBI Taxonomy" id="5786"/>
    <lineage>
        <taxon>Eukaryota</taxon>
        <taxon>Amoebozoa</taxon>
        <taxon>Evosea</taxon>
        <taxon>Eumycetozoa</taxon>
        <taxon>Dictyostelia</taxon>
        <taxon>Dictyosteliales</taxon>
        <taxon>Dictyosteliaceae</taxon>
        <taxon>Dictyostelium</taxon>
    </lineage>
</organism>
<feature type="domain" description="EF-hand" evidence="2">
    <location>
        <begin position="1"/>
        <end position="28"/>
    </location>
</feature>
<dbReference type="InterPro" id="IPR018247">
    <property type="entry name" value="EF_Hand_1_Ca_BS"/>
</dbReference>
<gene>
    <name evidence="3" type="ORF">DICPUDRAFT_73960</name>
</gene>